<protein>
    <submittedName>
        <fullName evidence="4">DUF1735 and LamG domain-containing protein</fullName>
    </submittedName>
</protein>
<name>A0ABT6RH65_9BACT</name>
<evidence type="ECO:0000313" key="5">
    <source>
        <dbReference type="Proteomes" id="UP001226434"/>
    </source>
</evidence>
<dbReference type="Pfam" id="PF13385">
    <property type="entry name" value="Laminin_G_3"/>
    <property type="match status" value="1"/>
</dbReference>
<evidence type="ECO:0000256" key="1">
    <source>
        <dbReference type="ARBA" id="ARBA00022729"/>
    </source>
</evidence>
<dbReference type="EMBL" id="JASBRG010000007">
    <property type="protein sequence ID" value="MDI3321907.1"/>
    <property type="molecule type" value="Genomic_DNA"/>
</dbReference>
<dbReference type="SUPFAM" id="SSF49899">
    <property type="entry name" value="Concanavalin A-like lectins/glucanases"/>
    <property type="match status" value="1"/>
</dbReference>
<sequence length="383" mass="40758">MKKICLYILCLVAFSRCNKIEEIGQGANAVFIDEAQPSSSFQVAIPAGVTTKTLDITPKLVYLTNQNTDITISVAPELIDGYNKKNNTSYVVVPSANYKLAKTTTTIPANSSAATPLQIVFSKTDTLSRANKYLLPVTITTISNGLTAIAATKTIYYIVDNSVLISTAAVLTNNYFTPAMAGTANASLLSGLTQFTMEALVNVNAFRDGGDAGISSVMGIEGYLLMRFGDAGIGNNILQVATTSGNIASSISVNAKKWTHLAVTYDGTTVKMYIDGALAASQAKALGTITFVPAGKDPFYIGRSYNDNRPLDGAISECRIWNVARTVDQLSGDNKYKVDPTSAGLLCYWKFNEGSGNSAHDYTGHGFDATAKNPASWIAVKLP</sequence>
<reference evidence="4 5" key="1">
    <citation type="submission" date="2023-05" db="EMBL/GenBank/DDBJ databases">
        <title>Genome sequence of Pinibacter sp. MAH-24.</title>
        <authorList>
            <person name="Huq M.A."/>
        </authorList>
    </citation>
    <scope>NUCLEOTIDE SEQUENCE [LARGE SCALE GENOMIC DNA]</scope>
    <source>
        <strain evidence="4 5">MAH-24</strain>
    </source>
</reference>
<dbReference type="RefSeq" id="WP_282336012.1">
    <property type="nucleotide sequence ID" value="NZ_JASBRG010000007.1"/>
</dbReference>
<dbReference type="SMART" id="SM00560">
    <property type="entry name" value="LamGL"/>
    <property type="match status" value="1"/>
</dbReference>
<evidence type="ECO:0000256" key="2">
    <source>
        <dbReference type="ARBA" id="ARBA00023157"/>
    </source>
</evidence>
<feature type="domain" description="LamG-like jellyroll fold" evidence="3">
    <location>
        <begin position="193"/>
        <end position="328"/>
    </location>
</feature>
<evidence type="ECO:0000313" key="4">
    <source>
        <dbReference type="EMBL" id="MDI3321907.1"/>
    </source>
</evidence>
<evidence type="ECO:0000259" key="3">
    <source>
        <dbReference type="SMART" id="SM00560"/>
    </source>
</evidence>
<organism evidence="4 5">
    <name type="scientific">Pinibacter soli</name>
    <dbReference type="NCBI Taxonomy" id="3044211"/>
    <lineage>
        <taxon>Bacteria</taxon>
        <taxon>Pseudomonadati</taxon>
        <taxon>Bacteroidota</taxon>
        <taxon>Chitinophagia</taxon>
        <taxon>Chitinophagales</taxon>
        <taxon>Chitinophagaceae</taxon>
        <taxon>Pinibacter</taxon>
    </lineage>
</organism>
<accession>A0ABT6RH65</accession>
<dbReference type="Gene3D" id="2.60.120.200">
    <property type="match status" value="1"/>
</dbReference>
<dbReference type="InterPro" id="IPR006558">
    <property type="entry name" value="LamG-like"/>
</dbReference>
<dbReference type="InterPro" id="IPR013320">
    <property type="entry name" value="ConA-like_dom_sf"/>
</dbReference>
<keyword evidence="2" id="KW-1015">Disulfide bond</keyword>
<keyword evidence="5" id="KW-1185">Reference proteome</keyword>
<dbReference type="InterPro" id="IPR013728">
    <property type="entry name" value="BT_3987-like_N"/>
</dbReference>
<proteinExistence type="predicted"/>
<comment type="caution">
    <text evidence="4">The sequence shown here is derived from an EMBL/GenBank/DDBJ whole genome shotgun (WGS) entry which is preliminary data.</text>
</comment>
<gene>
    <name evidence="4" type="ORF">QJ048_19100</name>
</gene>
<dbReference type="Pfam" id="PF08522">
    <property type="entry name" value="BT_3987-like_N"/>
    <property type="match status" value="1"/>
</dbReference>
<keyword evidence="1" id="KW-0732">Signal</keyword>
<dbReference type="Gene3D" id="2.60.40.1740">
    <property type="entry name" value="hypothetical protein (bacova_03559)"/>
    <property type="match status" value="1"/>
</dbReference>
<dbReference type="Proteomes" id="UP001226434">
    <property type="component" value="Unassembled WGS sequence"/>
</dbReference>